<gene>
    <name evidence="2" type="ORF">BCR34DRAFT_577755</name>
</gene>
<organism evidence="2 3">
    <name type="scientific">Clohesyomyces aquaticus</name>
    <dbReference type="NCBI Taxonomy" id="1231657"/>
    <lineage>
        <taxon>Eukaryota</taxon>
        <taxon>Fungi</taxon>
        <taxon>Dikarya</taxon>
        <taxon>Ascomycota</taxon>
        <taxon>Pezizomycotina</taxon>
        <taxon>Dothideomycetes</taxon>
        <taxon>Pleosporomycetidae</taxon>
        <taxon>Pleosporales</taxon>
        <taxon>Lindgomycetaceae</taxon>
        <taxon>Clohesyomyces</taxon>
    </lineage>
</organism>
<protein>
    <submittedName>
        <fullName evidence="2">Uncharacterized protein</fullName>
    </submittedName>
</protein>
<name>A0A1Y1YJH7_9PLEO</name>
<dbReference type="EMBL" id="MCFA01000228">
    <property type="protein sequence ID" value="ORX97754.1"/>
    <property type="molecule type" value="Genomic_DNA"/>
</dbReference>
<dbReference type="OrthoDB" id="3774647at2759"/>
<evidence type="ECO:0000256" key="1">
    <source>
        <dbReference type="SAM" id="SignalP"/>
    </source>
</evidence>
<reference evidence="2 3" key="1">
    <citation type="submission" date="2016-07" db="EMBL/GenBank/DDBJ databases">
        <title>Pervasive Adenine N6-methylation of Active Genes in Fungi.</title>
        <authorList>
            <consortium name="DOE Joint Genome Institute"/>
            <person name="Mondo S.J."/>
            <person name="Dannebaum R.O."/>
            <person name="Kuo R.C."/>
            <person name="Labutti K."/>
            <person name="Haridas S."/>
            <person name="Kuo A."/>
            <person name="Salamov A."/>
            <person name="Ahrendt S.R."/>
            <person name="Lipzen A."/>
            <person name="Sullivan W."/>
            <person name="Andreopoulos W.B."/>
            <person name="Clum A."/>
            <person name="Lindquist E."/>
            <person name="Daum C."/>
            <person name="Ramamoorthy G.K."/>
            <person name="Gryganskyi A."/>
            <person name="Culley D."/>
            <person name="Magnuson J.K."/>
            <person name="James T.Y."/>
            <person name="O'Malley M.A."/>
            <person name="Stajich J.E."/>
            <person name="Spatafora J.W."/>
            <person name="Visel A."/>
            <person name="Grigoriev I.V."/>
        </authorList>
    </citation>
    <scope>NUCLEOTIDE SEQUENCE [LARGE SCALE GENOMIC DNA]</scope>
    <source>
        <strain evidence="2 3">CBS 115471</strain>
    </source>
</reference>
<dbReference type="Proteomes" id="UP000193144">
    <property type="component" value="Unassembled WGS sequence"/>
</dbReference>
<evidence type="ECO:0000313" key="3">
    <source>
        <dbReference type="Proteomes" id="UP000193144"/>
    </source>
</evidence>
<feature type="signal peptide" evidence="1">
    <location>
        <begin position="1"/>
        <end position="18"/>
    </location>
</feature>
<proteinExistence type="predicted"/>
<feature type="chain" id="PRO_5012937489" evidence="1">
    <location>
        <begin position="19"/>
        <end position="370"/>
    </location>
</feature>
<sequence length="370" mass="40240">MSTLRFVTILSTLAAALAIPNPIIPRQQNYPDEVVVLANCDNGESGATMETKDRMVYYQDDYDRRSGAPSQASTSDIHDPATHDGFIYHVGWTAGTEADPVSAALDDRKFKVWGLGSEAEDDAPVSGTATFDGAQFKCYSGSMQQKTWNTDDGFQCTVAYTCTRADRWIRHTSVELDTHLAQVGSKEADCSHHTSAPLNAKDVFQKFQDLATHSWDASNGIDIGGGCEMVFPKLEIPSTSGFHGYDSSTTPAKIAQLFADTVGAKVEEGRTTAERNCPLPGYNGQPNYYHVNQEGLEYPHGGKFEIGTAQQSDPESLQSQVSVEFRIECSCEDDTGLTGKYKGVIEAGLAKVVPEFGIVRQTVKLFEGTC</sequence>
<keyword evidence="1" id="KW-0732">Signal</keyword>
<keyword evidence="3" id="KW-1185">Reference proteome</keyword>
<accession>A0A1Y1YJH7</accession>
<dbReference type="AlphaFoldDB" id="A0A1Y1YJH7"/>
<comment type="caution">
    <text evidence="2">The sequence shown here is derived from an EMBL/GenBank/DDBJ whole genome shotgun (WGS) entry which is preliminary data.</text>
</comment>
<evidence type="ECO:0000313" key="2">
    <source>
        <dbReference type="EMBL" id="ORX97754.1"/>
    </source>
</evidence>